<name>A0A917FDB4_9PROT</name>
<evidence type="ECO:0000256" key="3">
    <source>
        <dbReference type="ARBA" id="ARBA00066372"/>
    </source>
</evidence>
<dbReference type="Proteomes" id="UP000632498">
    <property type="component" value="Unassembled WGS sequence"/>
</dbReference>
<dbReference type="RefSeq" id="WP_308419096.1">
    <property type="nucleotide sequence ID" value="NZ_BMHV01000011.1"/>
</dbReference>
<protein>
    <recommendedName>
        <fullName evidence="4">Nucleoside triphosphate pyrophosphohydrolase</fullName>
        <ecNumber evidence="3">3.6.1.8</ecNumber>
    </recommendedName>
</protein>
<dbReference type="NCBIfam" id="NF007113">
    <property type="entry name" value="PRK09562.1"/>
    <property type="match status" value="1"/>
</dbReference>
<dbReference type="Gene3D" id="1.10.287.1080">
    <property type="entry name" value="MazG-like"/>
    <property type="match status" value="2"/>
</dbReference>
<keyword evidence="7" id="KW-1185">Reference proteome</keyword>
<dbReference type="GO" id="GO:0046081">
    <property type="term" value="P:dUTP catabolic process"/>
    <property type="evidence" value="ECO:0007669"/>
    <property type="project" value="TreeGrafter"/>
</dbReference>
<dbReference type="GO" id="GO:0046047">
    <property type="term" value="P:TTP catabolic process"/>
    <property type="evidence" value="ECO:0007669"/>
    <property type="project" value="TreeGrafter"/>
</dbReference>
<dbReference type="EMBL" id="BMHV01000011">
    <property type="protein sequence ID" value="GGF64397.1"/>
    <property type="molecule type" value="Genomic_DNA"/>
</dbReference>
<dbReference type="CDD" id="cd11529">
    <property type="entry name" value="NTP-PPase_MazG_Cterm"/>
    <property type="match status" value="1"/>
</dbReference>
<gene>
    <name evidence="6" type="ORF">GCM10011332_18120</name>
</gene>
<comment type="catalytic activity">
    <reaction evidence="1">
        <text>ATP + H2O = AMP + diphosphate + H(+)</text>
        <dbReference type="Rhea" id="RHEA:14245"/>
        <dbReference type="ChEBI" id="CHEBI:15377"/>
        <dbReference type="ChEBI" id="CHEBI:15378"/>
        <dbReference type="ChEBI" id="CHEBI:30616"/>
        <dbReference type="ChEBI" id="CHEBI:33019"/>
        <dbReference type="ChEBI" id="CHEBI:456215"/>
        <dbReference type="EC" id="3.6.1.8"/>
    </reaction>
</comment>
<dbReference type="PANTHER" id="PTHR30522">
    <property type="entry name" value="NUCLEOSIDE TRIPHOSPHATE PYROPHOSPHOHYDROLASE"/>
    <property type="match status" value="1"/>
</dbReference>
<dbReference type="GO" id="GO:0046076">
    <property type="term" value="P:dTTP catabolic process"/>
    <property type="evidence" value="ECO:0007669"/>
    <property type="project" value="TreeGrafter"/>
</dbReference>
<evidence type="ECO:0000256" key="1">
    <source>
        <dbReference type="ARBA" id="ARBA00052141"/>
    </source>
</evidence>
<feature type="domain" description="NTP pyrophosphohydrolase MazG-like" evidence="5">
    <location>
        <begin position="36"/>
        <end position="109"/>
    </location>
</feature>
<dbReference type="GO" id="GO:0046052">
    <property type="term" value="P:UTP catabolic process"/>
    <property type="evidence" value="ECO:0007669"/>
    <property type="project" value="TreeGrafter"/>
</dbReference>
<reference evidence="6" key="1">
    <citation type="journal article" date="2014" name="Int. J. Syst. Evol. Microbiol.">
        <title>Complete genome sequence of Corynebacterium casei LMG S-19264T (=DSM 44701T), isolated from a smear-ripened cheese.</title>
        <authorList>
            <consortium name="US DOE Joint Genome Institute (JGI-PGF)"/>
            <person name="Walter F."/>
            <person name="Albersmeier A."/>
            <person name="Kalinowski J."/>
            <person name="Ruckert C."/>
        </authorList>
    </citation>
    <scope>NUCLEOTIDE SEQUENCE</scope>
    <source>
        <strain evidence="6">CGMCC 1.15254</strain>
    </source>
</reference>
<evidence type="ECO:0000313" key="6">
    <source>
        <dbReference type="EMBL" id="GGF64397.1"/>
    </source>
</evidence>
<organism evidence="6 7">
    <name type="scientific">Terasakiella brassicae</name>
    <dbReference type="NCBI Taxonomy" id="1634917"/>
    <lineage>
        <taxon>Bacteria</taxon>
        <taxon>Pseudomonadati</taxon>
        <taxon>Pseudomonadota</taxon>
        <taxon>Alphaproteobacteria</taxon>
        <taxon>Rhodospirillales</taxon>
        <taxon>Terasakiellaceae</taxon>
        <taxon>Terasakiella</taxon>
    </lineage>
</organism>
<dbReference type="Pfam" id="PF03819">
    <property type="entry name" value="MazG"/>
    <property type="match status" value="2"/>
</dbReference>
<accession>A0A917FDB4</accession>
<feature type="domain" description="NTP pyrophosphohydrolase MazG-like" evidence="5">
    <location>
        <begin position="182"/>
        <end position="243"/>
    </location>
</feature>
<comment type="caution">
    <text evidence="6">The sequence shown here is derived from an EMBL/GenBank/DDBJ whole genome shotgun (WGS) entry which is preliminary data.</text>
</comment>
<dbReference type="GO" id="GO:0046061">
    <property type="term" value="P:dATP catabolic process"/>
    <property type="evidence" value="ECO:0007669"/>
    <property type="project" value="TreeGrafter"/>
</dbReference>
<dbReference type="FunFam" id="1.10.287.1080:FF:000001">
    <property type="entry name" value="Nucleoside triphosphate pyrophosphohydrolase"/>
    <property type="match status" value="1"/>
</dbReference>
<evidence type="ECO:0000256" key="4">
    <source>
        <dbReference type="ARBA" id="ARBA00074799"/>
    </source>
</evidence>
<evidence type="ECO:0000259" key="5">
    <source>
        <dbReference type="Pfam" id="PF03819"/>
    </source>
</evidence>
<dbReference type="SUPFAM" id="SSF101386">
    <property type="entry name" value="all-alpha NTP pyrophosphatases"/>
    <property type="match status" value="2"/>
</dbReference>
<dbReference type="InterPro" id="IPR004518">
    <property type="entry name" value="MazG-like_dom"/>
</dbReference>
<sequence length="276" mass="31450">MTKFDSSSFESEMSRLLAIMAKLRDPKDGCPWDIEQSFETIAPHTIEEAYEVADAIEHKNWPHLQEELGDLLLQVVFHAQMAKDENLFDFNDVAKSIADKMVSRHPHVFGDEVIETADAQTVAWEQQKERERTEKAMQAGQDIPSALDGVAGGLPALTRSLKLQKRAIRVGFDWPDVDGVLDKIREELQEVEEEVHHVQPSKDRIKDEIGDLLFTVVNLARWADVDPDSALRSCNVKFERRFKAMEAGVRADGKEMVDATLEEMERHWQAAKELEK</sequence>
<dbReference type="GO" id="GO:0006950">
    <property type="term" value="P:response to stress"/>
    <property type="evidence" value="ECO:0007669"/>
    <property type="project" value="UniProtKB-ARBA"/>
</dbReference>
<evidence type="ECO:0000256" key="2">
    <source>
        <dbReference type="ARBA" id="ARBA00061115"/>
    </source>
</evidence>
<dbReference type="InterPro" id="IPR011551">
    <property type="entry name" value="NTP_PyrPHydrolase_MazG"/>
</dbReference>
<dbReference type="NCBIfam" id="TIGR00444">
    <property type="entry name" value="mazG"/>
    <property type="match status" value="1"/>
</dbReference>
<dbReference type="InterPro" id="IPR048011">
    <property type="entry name" value="NTP-PPase_MazG-like_C"/>
</dbReference>
<dbReference type="GO" id="GO:0006203">
    <property type="term" value="P:dGTP catabolic process"/>
    <property type="evidence" value="ECO:0007669"/>
    <property type="project" value="TreeGrafter"/>
</dbReference>
<dbReference type="CDD" id="cd11528">
    <property type="entry name" value="NTP-PPase_MazG_Nterm"/>
    <property type="match status" value="1"/>
</dbReference>
<comment type="similarity">
    <text evidence="2">Belongs to the nucleoside triphosphate pyrophosphohydrolase family.</text>
</comment>
<dbReference type="FunFam" id="1.10.287.1080:FF:000003">
    <property type="entry name" value="Nucleoside triphosphate pyrophosphohydrolase"/>
    <property type="match status" value="1"/>
</dbReference>
<reference evidence="6" key="2">
    <citation type="submission" date="2020-09" db="EMBL/GenBank/DDBJ databases">
        <authorList>
            <person name="Sun Q."/>
            <person name="Zhou Y."/>
        </authorList>
    </citation>
    <scope>NUCLEOTIDE SEQUENCE</scope>
    <source>
        <strain evidence="6">CGMCC 1.15254</strain>
    </source>
</reference>
<proteinExistence type="inferred from homology"/>
<dbReference type="AlphaFoldDB" id="A0A917FDB4"/>
<dbReference type="PANTHER" id="PTHR30522:SF0">
    <property type="entry name" value="NUCLEOSIDE TRIPHOSPHATE PYROPHOSPHOHYDROLASE"/>
    <property type="match status" value="1"/>
</dbReference>
<dbReference type="GO" id="GO:0047693">
    <property type="term" value="F:ATP diphosphatase activity"/>
    <property type="evidence" value="ECO:0007669"/>
    <property type="project" value="UniProtKB-EC"/>
</dbReference>
<evidence type="ECO:0000313" key="7">
    <source>
        <dbReference type="Proteomes" id="UP000632498"/>
    </source>
</evidence>
<dbReference type="EC" id="3.6.1.8" evidence="3"/>
<dbReference type="InterPro" id="IPR048015">
    <property type="entry name" value="NTP-PPase_MazG-like_N"/>
</dbReference>